<gene>
    <name evidence="3" type="ORF">GH714_029430</name>
</gene>
<feature type="domain" description="VQ" evidence="2">
    <location>
        <begin position="128"/>
        <end position="150"/>
    </location>
</feature>
<dbReference type="InterPro" id="IPR039609">
    <property type="entry name" value="VQ_15/22"/>
</dbReference>
<accession>A0A6A6KP45</accession>
<comment type="caution">
    <text evidence="3">The sequence shown here is derived from an EMBL/GenBank/DDBJ whole genome shotgun (WGS) entry which is preliminary data.</text>
</comment>
<dbReference type="Pfam" id="PF05678">
    <property type="entry name" value="VQ"/>
    <property type="match status" value="1"/>
</dbReference>
<keyword evidence="4" id="KW-1185">Reference proteome</keyword>
<dbReference type="Proteomes" id="UP000467840">
    <property type="component" value="Chromosome 8"/>
</dbReference>
<evidence type="ECO:0000259" key="2">
    <source>
        <dbReference type="Pfam" id="PF05678"/>
    </source>
</evidence>
<dbReference type="GO" id="GO:0005634">
    <property type="term" value="C:nucleus"/>
    <property type="evidence" value="ECO:0007669"/>
    <property type="project" value="TreeGrafter"/>
</dbReference>
<dbReference type="PANTHER" id="PTHR33179">
    <property type="entry name" value="VQ MOTIF-CONTAINING PROTEIN"/>
    <property type="match status" value="1"/>
</dbReference>
<dbReference type="PANTHER" id="PTHR33179:SF9">
    <property type="entry name" value="OS01G0278000 PROTEIN"/>
    <property type="match status" value="1"/>
</dbReference>
<evidence type="ECO:0000313" key="4">
    <source>
        <dbReference type="Proteomes" id="UP000467840"/>
    </source>
</evidence>
<protein>
    <recommendedName>
        <fullName evidence="2">VQ domain-containing protein</fullName>
    </recommendedName>
</protein>
<name>A0A6A6KP45_HEVBR</name>
<evidence type="ECO:0000313" key="3">
    <source>
        <dbReference type="EMBL" id="KAF2289209.1"/>
    </source>
</evidence>
<proteinExistence type="predicted"/>
<organism evidence="3 4">
    <name type="scientific">Hevea brasiliensis</name>
    <name type="common">Para rubber tree</name>
    <name type="synonym">Siphonia brasiliensis</name>
    <dbReference type="NCBI Taxonomy" id="3981"/>
    <lineage>
        <taxon>Eukaryota</taxon>
        <taxon>Viridiplantae</taxon>
        <taxon>Streptophyta</taxon>
        <taxon>Embryophyta</taxon>
        <taxon>Tracheophyta</taxon>
        <taxon>Spermatophyta</taxon>
        <taxon>Magnoliopsida</taxon>
        <taxon>eudicotyledons</taxon>
        <taxon>Gunneridae</taxon>
        <taxon>Pentapetalae</taxon>
        <taxon>rosids</taxon>
        <taxon>fabids</taxon>
        <taxon>Malpighiales</taxon>
        <taxon>Euphorbiaceae</taxon>
        <taxon>Crotonoideae</taxon>
        <taxon>Micrandreae</taxon>
        <taxon>Hevea</taxon>
    </lineage>
</organism>
<sequence length="257" mass="27527">MRWDVKRGSRRRGLTVKAQRPLALPTFTDSWIAEAYARDTDALTKALQKTFSNDINYTSSFSISETLSPDFLVNLVSGSQTPPPATPTASNFSGSDPETAAPKRQRNGIGILGAPFKVSKRKSRATKRSQTTFITADPASFRQMVQQVTGVRFGNAQMPAIPVLKPEPQRPGNRLNGAGGCLPTLDTSAFMLDHHHEEQQQTIVGSGSGSGSVSAPVNGSGTVSFPQPVVSDGGPHAALDFDTYSSFPTLESCLSWN</sequence>
<dbReference type="GO" id="GO:0006970">
    <property type="term" value="P:response to osmotic stress"/>
    <property type="evidence" value="ECO:0007669"/>
    <property type="project" value="TreeGrafter"/>
</dbReference>
<dbReference type="EMBL" id="JAAGAX010000016">
    <property type="protein sequence ID" value="KAF2289209.1"/>
    <property type="molecule type" value="Genomic_DNA"/>
</dbReference>
<reference evidence="3 4" key="1">
    <citation type="journal article" date="2020" name="Mol. Plant">
        <title>The Chromosome-Based Rubber Tree Genome Provides New Insights into Spurge Genome Evolution and Rubber Biosynthesis.</title>
        <authorList>
            <person name="Liu J."/>
            <person name="Shi C."/>
            <person name="Shi C.C."/>
            <person name="Li W."/>
            <person name="Zhang Q.J."/>
            <person name="Zhang Y."/>
            <person name="Li K."/>
            <person name="Lu H.F."/>
            <person name="Shi C."/>
            <person name="Zhu S.T."/>
            <person name="Xiao Z.Y."/>
            <person name="Nan H."/>
            <person name="Yue Y."/>
            <person name="Zhu X.G."/>
            <person name="Wu Y."/>
            <person name="Hong X.N."/>
            <person name="Fan G.Y."/>
            <person name="Tong Y."/>
            <person name="Zhang D."/>
            <person name="Mao C.L."/>
            <person name="Liu Y.L."/>
            <person name="Hao S.J."/>
            <person name="Liu W.Q."/>
            <person name="Lv M.Q."/>
            <person name="Zhang H.B."/>
            <person name="Liu Y."/>
            <person name="Hu-Tang G.R."/>
            <person name="Wang J.P."/>
            <person name="Wang J.H."/>
            <person name="Sun Y.H."/>
            <person name="Ni S.B."/>
            <person name="Chen W.B."/>
            <person name="Zhang X.C."/>
            <person name="Jiao Y.N."/>
            <person name="Eichler E.E."/>
            <person name="Li G.H."/>
            <person name="Liu X."/>
            <person name="Gao L.Z."/>
        </authorList>
    </citation>
    <scope>NUCLEOTIDE SEQUENCE [LARGE SCALE GENOMIC DNA]</scope>
    <source>
        <strain evidence="4">cv. GT1</strain>
        <tissue evidence="3">Leaf</tissue>
    </source>
</reference>
<feature type="region of interest" description="Disordered" evidence="1">
    <location>
        <begin position="78"/>
        <end position="111"/>
    </location>
</feature>
<dbReference type="GO" id="GO:0005516">
    <property type="term" value="F:calmodulin binding"/>
    <property type="evidence" value="ECO:0007669"/>
    <property type="project" value="TreeGrafter"/>
</dbReference>
<evidence type="ECO:0000256" key="1">
    <source>
        <dbReference type="SAM" id="MobiDB-lite"/>
    </source>
</evidence>
<dbReference type="AlphaFoldDB" id="A0A6A6KP45"/>
<dbReference type="InterPro" id="IPR008889">
    <property type="entry name" value="VQ"/>
</dbReference>